<comment type="caution">
    <text evidence="2">The sequence shown here is derived from an EMBL/GenBank/DDBJ whole genome shotgun (WGS) entry which is preliminary data.</text>
</comment>
<dbReference type="EMBL" id="SDIF01000108">
    <property type="protein sequence ID" value="RXS60921.1"/>
    <property type="molecule type" value="Genomic_DNA"/>
</dbReference>
<reference evidence="2 3" key="1">
    <citation type="submission" date="2019-01" db="EMBL/GenBank/DDBJ databases">
        <title>Draft genome sequences of the type strain Streptomyces sioyaensis DSM 40032 and its novel strain, TM32, a thermotolerant antibiotics-producing actinobacterium.</title>
        <authorList>
            <person name="Nakaew N."/>
            <person name="Lumyong S."/>
            <person name="Sloan W.T."/>
            <person name="Sungthong R."/>
        </authorList>
    </citation>
    <scope>NUCLEOTIDE SEQUENCE [LARGE SCALE GENOMIC DNA]</scope>
    <source>
        <strain evidence="2 3">DSM 40032</strain>
    </source>
</reference>
<dbReference type="Pfam" id="PF12697">
    <property type="entry name" value="Abhydrolase_6"/>
    <property type="match status" value="1"/>
</dbReference>
<organism evidence="2 3">
    <name type="scientific">Streptomyces sioyaensis</name>
    <dbReference type="NCBI Taxonomy" id="67364"/>
    <lineage>
        <taxon>Bacteria</taxon>
        <taxon>Bacillati</taxon>
        <taxon>Actinomycetota</taxon>
        <taxon>Actinomycetes</taxon>
        <taxon>Kitasatosporales</taxon>
        <taxon>Streptomycetaceae</taxon>
        <taxon>Streptomyces</taxon>
    </lineage>
</organism>
<dbReference type="Gene3D" id="3.40.50.1820">
    <property type="entry name" value="alpha/beta hydrolase"/>
    <property type="match status" value="1"/>
</dbReference>
<dbReference type="InterPro" id="IPR000073">
    <property type="entry name" value="AB_hydrolase_1"/>
</dbReference>
<evidence type="ECO:0000259" key="1">
    <source>
        <dbReference type="Pfam" id="PF12697"/>
    </source>
</evidence>
<dbReference type="GO" id="GO:0016787">
    <property type="term" value="F:hydrolase activity"/>
    <property type="evidence" value="ECO:0007669"/>
    <property type="project" value="UniProtKB-KW"/>
</dbReference>
<dbReference type="Proteomes" id="UP000289482">
    <property type="component" value="Unassembled WGS sequence"/>
</dbReference>
<dbReference type="SUPFAM" id="SSF53474">
    <property type="entry name" value="alpha/beta-Hydrolases"/>
    <property type="match status" value="1"/>
</dbReference>
<proteinExistence type="predicted"/>
<sequence>MQLYTHEWGAGERIAVLVHGLMSDHRTWHRVGPALAGRGYRVLAVDLRGHGRSPRGDYAAELFADDLVETLPAAPEVVIGHSLGGLALSLAVERLQPRRAVYSDPAWSLAGLGQSVDPALFVTFKRADRAKVRMFNPRWSDADIDIELATVADWDTGTALALSAAHREDRTPEKPVVPSLVQYAGEGFLYSAPAAAELAGRGFEVRTVPGVGHTIHRDDFDAFMAGLEGWV</sequence>
<dbReference type="PANTHER" id="PTHR46438">
    <property type="entry name" value="ALPHA/BETA-HYDROLASES SUPERFAMILY PROTEIN"/>
    <property type="match status" value="1"/>
</dbReference>
<gene>
    <name evidence="2" type="ORF">EST54_27075</name>
</gene>
<keyword evidence="3" id="KW-1185">Reference proteome</keyword>
<dbReference type="RefSeq" id="WP_129250344.1">
    <property type="nucleotide sequence ID" value="NZ_JABZEL010000016.1"/>
</dbReference>
<evidence type="ECO:0000313" key="2">
    <source>
        <dbReference type="EMBL" id="RXS60921.1"/>
    </source>
</evidence>
<evidence type="ECO:0000313" key="3">
    <source>
        <dbReference type="Proteomes" id="UP000289482"/>
    </source>
</evidence>
<name>A0A4Q1QU34_9ACTN</name>
<protein>
    <submittedName>
        <fullName evidence="2">Alpha/beta hydrolase</fullName>
    </submittedName>
</protein>
<dbReference type="GeneID" id="95781571"/>
<keyword evidence="2" id="KW-0378">Hydrolase</keyword>
<feature type="domain" description="AB hydrolase-1" evidence="1">
    <location>
        <begin position="16"/>
        <end position="223"/>
    </location>
</feature>
<dbReference type="InterPro" id="IPR029058">
    <property type="entry name" value="AB_hydrolase_fold"/>
</dbReference>
<dbReference type="AlphaFoldDB" id="A0A4Q1QU34"/>
<accession>A0A4Q1QU34</accession>